<evidence type="ECO:0000313" key="1">
    <source>
        <dbReference type="EMBL" id="VEH99096.1"/>
    </source>
</evidence>
<dbReference type="AlphaFoldDB" id="A0A3S4WSD2"/>
<dbReference type="RefSeq" id="WP_051803747.1">
    <property type="nucleotide sequence ID" value="NZ_FOIX01000004.1"/>
</dbReference>
<sequence>MKIKLFTTSVILLLITFYSCQKIENPKNICKDCGSFDLSKITFTEKISDLTAKTEVWKSAIVNDDNELKSEEEVTKKDVAKLYKYSFANAQNLILGSKPFTYNGHFDFNSLQILTDPKNKIIAFNATIFYDGKMEDINDFVEYLKKENKSMKMTKNGMLGDLTVYQWFSDDRIIQLVKDDKEGVEETMIDGKTTKQKSTYVKLTIYDSSFLKNAINTIVDRDIDFALYHDSHFIKN</sequence>
<protein>
    <recommendedName>
        <fullName evidence="3">Lipoprotein</fullName>
    </recommendedName>
</protein>
<reference evidence="1 2" key="1">
    <citation type="submission" date="2018-12" db="EMBL/GenBank/DDBJ databases">
        <authorList>
            <consortium name="Pathogen Informatics"/>
        </authorList>
    </citation>
    <scope>NUCLEOTIDE SEQUENCE [LARGE SCALE GENOMIC DNA]</scope>
    <source>
        <strain evidence="1 2">NCTC13489</strain>
    </source>
</reference>
<name>A0A3S4WSD2_9FLAO</name>
<dbReference type="KEGG" id="cant:NCTC13489_01332"/>
<evidence type="ECO:0000313" key="2">
    <source>
        <dbReference type="Proteomes" id="UP000270036"/>
    </source>
</evidence>
<gene>
    <name evidence="1" type="ORF">NCTC13489_01332</name>
</gene>
<dbReference type="Proteomes" id="UP000270036">
    <property type="component" value="Chromosome"/>
</dbReference>
<accession>A0A3S4WSD2</accession>
<dbReference type="PROSITE" id="PS51257">
    <property type="entry name" value="PROKAR_LIPOPROTEIN"/>
    <property type="match status" value="1"/>
</dbReference>
<dbReference type="OrthoDB" id="1254210at2"/>
<evidence type="ECO:0008006" key="3">
    <source>
        <dbReference type="Google" id="ProtNLM"/>
    </source>
</evidence>
<proteinExistence type="predicted"/>
<dbReference type="EMBL" id="LR134441">
    <property type="protein sequence ID" value="VEH99096.1"/>
    <property type="molecule type" value="Genomic_DNA"/>
</dbReference>
<organism evidence="1 2">
    <name type="scientific">Kaistella antarctica</name>
    <dbReference type="NCBI Taxonomy" id="266748"/>
    <lineage>
        <taxon>Bacteria</taxon>
        <taxon>Pseudomonadati</taxon>
        <taxon>Bacteroidota</taxon>
        <taxon>Flavobacteriia</taxon>
        <taxon>Flavobacteriales</taxon>
        <taxon>Weeksellaceae</taxon>
        <taxon>Chryseobacterium group</taxon>
        <taxon>Kaistella</taxon>
    </lineage>
</organism>